<evidence type="ECO:0000256" key="5">
    <source>
        <dbReference type="ARBA" id="ARBA00022833"/>
    </source>
</evidence>
<keyword evidence="3" id="KW-0645">Protease</keyword>
<name>A0A1G2M5C8_9BACT</name>
<accession>A0A1G2M5C8</accession>
<comment type="cofactor">
    <cofactor evidence="1">
        <name>Zn(2+)</name>
        <dbReference type="ChEBI" id="CHEBI:29105"/>
    </cofactor>
</comment>
<dbReference type="GO" id="GO:0005615">
    <property type="term" value="C:extracellular space"/>
    <property type="evidence" value="ECO:0007669"/>
    <property type="project" value="TreeGrafter"/>
</dbReference>
<sequence length="293" mass="32226">MQTVSTKKVVAIVVLIIALGVAGFWLLSRSKHTPEAVKVETPRHTVIGRSVENRAIDAYTYGNGGAQILFVGGVHGGYEWNSVLLAYKFMDYLDVYPEIVPQNLTVIVIPSLNPDGVYKIVGKEGRFALADIPVDTDQSAGRFNAHEVDLNRNFDCKWQSKSTWRDKVVSAGSAPFSEPEAEALKDFVLANHPSAVIFWHSQSNAVYASQCENGILPITLDIMNAYAKAAGYPAVKTFDAYATTGAADDWLASINIPAITVELKTHEDIEWEKNLKGIQALFEYLEEHANILP</sequence>
<comment type="similarity">
    <text evidence="2 7">Belongs to the peptidase M14 family.</text>
</comment>
<dbReference type="Proteomes" id="UP000178873">
    <property type="component" value="Unassembled WGS sequence"/>
</dbReference>
<protein>
    <recommendedName>
        <fullName evidence="9">Peptidase M14 domain-containing protein</fullName>
    </recommendedName>
</protein>
<dbReference type="Gene3D" id="3.40.630.10">
    <property type="entry name" value="Zn peptidases"/>
    <property type="match status" value="1"/>
</dbReference>
<evidence type="ECO:0000256" key="7">
    <source>
        <dbReference type="PROSITE-ProRule" id="PRU01379"/>
    </source>
</evidence>
<feature type="domain" description="Peptidase M14" evidence="9">
    <location>
        <begin position="15"/>
        <end position="285"/>
    </location>
</feature>
<gene>
    <name evidence="10" type="ORF">A2664_02305</name>
</gene>
<evidence type="ECO:0000256" key="8">
    <source>
        <dbReference type="SAM" id="Phobius"/>
    </source>
</evidence>
<evidence type="ECO:0000256" key="3">
    <source>
        <dbReference type="ARBA" id="ARBA00022670"/>
    </source>
</evidence>
<keyword evidence="6" id="KW-0482">Metalloprotease</keyword>
<evidence type="ECO:0000256" key="2">
    <source>
        <dbReference type="ARBA" id="ARBA00005988"/>
    </source>
</evidence>
<dbReference type="SUPFAM" id="SSF53187">
    <property type="entry name" value="Zn-dependent exopeptidases"/>
    <property type="match status" value="1"/>
</dbReference>
<dbReference type="EMBL" id="MHRF01000007">
    <property type="protein sequence ID" value="OHA18272.1"/>
    <property type="molecule type" value="Genomic_DNA"/>
</dbReference>
<dbReference type="AlphaFoldDB" id="A0A1G2M5C8"/>
<evidence type="ECO:0000313" key="11">
    <source>
        <dbReference type="Proteomes" id="UP000178873"/>
    </source>
</evidence>
<organism evidence="10 11">
    <name type="scientific">Candidatus Taylorbacteria bacterium RIFCSPHIGHO2_01_FULL_46_22b</name>
    <dbReference type="NCBI Taxonomy" id="1802301"/>
    <lineage>
        <taxon>Bacteria</taxon>
        <taxon>Candidatus Tayloriibacteriota</taxon>
    </lineage>
</organism>
<keyword evidence="8" id="KW-1133">Transmembrane helix</keyword>
<keyword evidence="5" id="KW-0862">Zinc</keyword>
<evidence type="ECO:0000256" key="1">
    <source>
        <dbReference type="ARBA" id="ARBA00001947"/>
    </source>
</evidence>
<evidence type="ECO:0000256" key="6">
    <source>
        <dbReference type="ARBA" id="ARBA00023049"/>
    </source>
</evidence>
<dbReference type="InterPro" id="IPR000834">
    <property type="entry name" value="Peptidase_M14"/>
</dbReference>
<evidence type="ECO:0000256" key="4">
    <source>
        <dbReference type="ARBA" id="ARBA00022801"/>
    </source>
</evidence>
<keyword evidence="8" id="KW-0812">Transmembrane</keyword>
<proteinExistence type="inferred from homology"/>
<dbReference type="PANTHER" id="PTHR11705:SF143">
    <property type="entry name" value="SLL0236 PROTEIN"/>
    <property type="match status" value="1"/>
</dbReference>
<dbReference type="GO" id="GO:0008270">
    <property type="term" value="F:zinc ion binding"/>
    <property type="evidence" value="ECO:0007669"/>
    <property type="project" value="InterPro"/>
</dbReference>
<feature type="transmembrane region" description="Helical" evidence="8">
    <location>
        <begin position="9"/>
        <end position="27"/>
    </location>
</feature>
<reference evidence="10 11" key="1">
    <citation type="journal article" date="2016" name="Nat. Commun.">
        <title>Thousands of microbial genomes shed light on interconnected biogeochemical processes in an aquifer system.</title>
        <authorList>
            <person name="Anantharaman K."/>
            <person name="Brown C.T."/>
            <person name="Hug L.A."/>
            <person name="Sharon I."/>
            <person name="Castelle C.J."/>
            <person name="Probst A.J."/>
            <person name="Thomas B.C."/>
            <person name="Singh A."/>
            <person name="Wilkins M.J."/>
            <person name="Karaoz U."/>
            <person name="Brodie E.L."/>
            <person name="Williams K.H."/>
            <person name="Hubbard S.S."/>
            <person name="Banfield J.F."/>
        </authorList>
    </citation>
    <scope>NUCLEOTIDE SEQUENCE [LARGE SCALE GENOMIC DNA]</scope>
</reference>
<dbReference type="Pfam" id="PF00246">
    <property type="entry name" value="Peptidase_M14"/>
    <property type="match status" value="1"/>
</dbReference>
<dbReference type="STRING" id="1802301.A2664_02305"/>
<dbReference type="GO" id="GO:0006508">
    <property type="term" value="P:proteolysis"/>
    <property type="evidence" value="ECO:0007669"/>
    <property type="project" value="UniProtKB-KW"/>
</dbReference>
<keyword evidence="8" id="KW-0472">Membrane</keyword>
<dbReference type="GO" id="GO:0004181">
    <property type="term" value="F:metallocarboxypeptidase activity"/>
    <property type="evidence" value="ECO:0007669"/>
    <property type="project" value="InterPro"/>
</dbReference>
<dbReference type="PROSITE" id="PS52035">
    <property type="entry name" value="PEPTIDASE_M14"/>
    <property type="match status" value="1"/>
</dbReference>
<dbReference type="PANTHER" id="PTHR11705">
    <property type="entry name" value="PROTEASE FAMILY M14 CARBOXYPEPTIDASE A,B"/>
    <property type="match status" value="1"/>
</dbReference>
<dbReference type="SMART" id="SM00631">
    <property type="entry name" value="Zn_pept"/>
    <property type="match status" value="1"/>
</dbReference>
<feature type="active site" description="Proton donor/acceptor" evidence="7">
    <location>
        <position position="262"/>
    </location>
</feature>
<keyword evidence="4" id="KW-0378">Hydrolase</keyword>
<evidence type="ECO:0000259" key="9">
    <source>
        <dbReference type="PROSITE" id="PS52035"/>
    </source>
</evidence>
<comment type="caution">
    <text evidence="10">The sequence shown here is derived from an EMBL/GenBank/DDBJ whole genome shotgun (WGS) entry which is preliminary data.</text>
</comment>
<evidence type="ECO:0000313" key="10">
    <source>
        <dbReference type="EMBL" id="OHA18272.1"/>
    </source>
</evidence>